<feature type="compositionally biased region" description="Polar residues" evidence="1">
    <location>
        <begin position="225"/>
        <end position="236"/>
    </location>
</feature>
<feature type="region of interest" description="Disordered" evidence="1">
    <location>
        <begin position="22"/>
        <end position="61"/>
    </location>
</feature>
<feature type="compositionally biased region" description="Acidic residues" evidence="1">
    <location>
        <begin position="44"/>
        <end position="54"/>
    </location>
</feature>
<dbReference type="InParanoid" id="G8YPL3"/>
<dbReference type="eggNOG" id="ENOG502T61R">
    <property type="taxonomic scope" value="Eukaryota"/>
</dbReference>
<dbReference type="AlphaFoldDB" id="G8YPL3"/>
<feature type="region of interest" description="Disordered" evidence="1">
    <location>
        <begin position="225"/>
        <end position="258"/>
    </location>
</feature>
<protein>
    <submittedName>
        <fullName evidence="2">Piso0_000622 protein</fullName>
    </submittedName>
</protein>
<sequence length="349" mass="40585">MRRHRVDMSLAHRFVDKLKSAERRKGNGWKSGIKGPERAKPDPKEEDADEEDFPDIQPRDVDEEELEIFNRFKITDIEDTFGEEAESGGIVAANNVDCGSINSDYFNISFDTDEDDTESEQESVLMEFTPFEDEPVIPADGFRRTVANMFRKMVSRQSLELLKKEQPEIIGDNYLPVSLKIPVIEDIDDYKKLDLSLFQDEKNTDDSKIKFNEFAEVLFYNGNYESTKSSKPTQPNRAYMPSQPEASKKSGRGTLGRSFSLSKNSVRHPFSKTSKASSILKNKTNENFEYETLQLRETDKVNFENFMMDFEHYEAMKMDQEPYLNNLRLNQLKNYYESEYYNKSVEHTQ</sequence>
<name>G8YPL3_PICSO</name>
<evidence type="ECO:0000313" key="2">
    <source>
        <dbReference type="EMBL" id="CCE78598.1"/>
    </source>
</evidence>
<dbReference type="EMBL" id="FO082056">
    <property type="protein sequence ID" value="CCE78598.1"/>
    <property type="molecule type" value="Genomic_DNA"/>
</dbReference>
<evidence type="ECO:0000313" key="3">
    <source>
        <dbReference type="Proteomes" id="UP000005222"/>
    </source>
</evidence>
<evidence type="ECO:0000256" key="1">
    <source>
        <dbReference type="SAM" id="MobiDB-lite"/>
    </source>
</evidence>
<gene>
    <name evidence="2" type="primary">Piso0_000622</name>
    <name evidence="2" type="ORF">GNLVRS01_PISO0D00509g</name>
</gene>
<dbReference type="OrthoDB" id="4024850at2759"/>
<accession>G8YPL3</accession>
<reference evidence="2 3" key="1">
    <citation type="journal article" date="2012" name="G3 (Bethesda)">
        <title>Pichia sorbitophila, an interspecies yeast hybrid reveals early steps of genome resolution following polyploidization.</title>
        <authorList>
            <person name="Leh Louis V."/>
            <person name="Despons L."/>
            <person name="Friedrich A."/>
            <person name="Martin T."/>
            <person name="Durrens P."/>
            <person name="Casaregola S."/>
            <person name="Neuveglise C."/>
            <person name="Fairhead C."/>
            <person name="Marck C."/>
            <person name="Cruz J.A."/>
            <person name="Straub M.L."/>
            <person name="Kugler V."/>
            <person name="Sacerdot C."/>
            <person name="Uzunov Z."/>
            <person name="Thierry A."/>
            <person name="Weiss S."/>
            <person name="Bleykasten C."/>
            <person name="De Montigny J."/>
            <person name="Jacques N."/>
            <person name="Jung P."/>
            <person name="Lemaire M."/>
            <person name="Mallet S."/>
            <person name="Morel G."/>
            <person name="Richard G.F."/>
            <person name="Sarkar A."/>
            <person name="Savel G."/>
            <person name="Schacherer J."/>
            <person name="Seret M.L."/>
            <person name="Talla E."/>
            <person name="Samson G."/>
            <person name="Jubin C."/>
            <person name="Poulain J."/>
            <person name="Vacherie B."/>
            <person name="Barbe V."/>
            <person name="Pelletier E."/>
            <person name="Sherman D.J."/>
            <person name="Westhof E."/>
            <person name="Weissenbach J."/>
            <person name="Baret P.V."/>
            <person name="Wincker P."/>
            <person name="Gaillardin C."/>
            <person name="Dujon B."/>
            <person name="Souciet J.L."/>
        </authorList>
    </citation>
    <scope>NUCLEOTIDE SEQUENCE [LARGE SCALE GENOMIC DNA]</scope>
    <source>
        <strain evidence="3">ATCC MYA-4447 / BCRC 22081 / CBS 7064 / NBRC 10061 / NRRL Y-12695</strain>
    </source>
</reference>
<dbReference type="Proteomes" id="UP000005222">
    <property type="component" value="Chromosome D"/>
</dbReference>
<dbReference type="HOGENOM" id="CLU_801956_0_0_1"/>
<dbReference type="OMA" id="MTNIATN"/>
<proteinExistence type="predicted"/>
<organism evidence="2 3">
    <name type="scientific">Pichia sorbitophila (strain ATCC MYA-4447 / BCRC 22081 / CBS 7064 / NBRC 10061 / NRRL Y-12695)</name>
    <name type="common">Hybrid yeast</name>
    <dbReference type="NCBI Taxonomy" id="559304"/>
    <lineage>
        <taxon>Eukaryota</taxon>
        <taxon>Fungi</taxon>
        <taxon>Dikarya</taxon>
        <taxon>Ascomycota</taxon>
        <taxon>Saccharomycotina</taxon>
        <taxon>Pichiomycetes</taxon>
        <taxon>Debaryomycetaceae</taxon>
        <taxon>Millerozyma</taxon>
    </lineage>
</organism>
<keyword evidence="3" id="KW-1185">Reference proteome</keyword>